<proteinExistence type="predicted"/>
<protein>
    <submittedName>
        <fullName evidence="2">Uncharacterized protein</fullName>
    </submittedName>
</protein>
<evidence type="ECO:0000313" key="2">
    <source>
        <dbReference type="EMBL" id="KAF7354973.1"/>
    </source>
</evidence>
<sequence length="145" mass="16176">MSALNVPTSPAAIKKLEKQFAKEEKRDTVAVKDALKDVQSTEKLKAKAQKAATKADQTIEKITKVETVTQKALNKATHQHDAVVVDLRNAERDAEVKHQEDDRLTTELEAKKAHAAEEEHRTKIRELREQAGIATPESRLSDEST</sequence>
<evidence type="ECO:0000256" key="1">
    <source>
        <dbReference type="SAM" id="MobiDB-lite"/>
    </source>
</evidence>
<comment type="caution">
    <text evidence="2">The sequence shown here is derived from an EMBL/GenBank/DDBJ whole genome shotgun (WGS) entry which is preliminary data.</text>
</comment>
<gene>
    <name evidence="2" type="ORF">MSAN_01412500</name>
</gene>
<feature type="compositionally biased region" description="Basic and acidic residues" evidence="1">
    <location>
        <begin position="112"/>
        <end position="129"/>
    </location>
</feature>
<dbReference type="EMBL" id="JACAZH010000011">
    <property type="protein sequence ID" value="KAF7354973.1"/>
    <property type="molecule type" value="Genomic_DNA"/>
</dbReference>
<evidence type="ECO:0000313" key="3">
    <source>
        <dbReference type="Proteomes" id="UP000623467"/>
    </source>
</evidence>
<dbReference type="AlphaFoldDB" id="A0A8H7D178"/>
<name>A0A8H7D178_9AGAR</name>
<feature type="region of interest" description="Disordered" evidence="1">
    <location>
        <begin position="112"/>
        <end position="145"/>
    </location>
</feature>
<keyword evidence="3" id="KW-1185">Reference proteome</keyword>
<dbReference type="Proteomes" id="UP000623467">
    <property type="component" value="Unassembled WGS sequence"/>
</dbReference>
<accession>A0A8H7D178</accession>
<reference evidence="2" key="1">
    <citation type="submission" date="2020-05" db="EMBL/GenBank/DDBJ databases">
        <title>Mycena genomes resolve the evolution of fungal bioluminescence.</title>
        <authorList>
            <person name="Tsai I.J."/>
        </authorList>
    </citation>
    <scope>NUCLEOTIDE SEQUENCE</scope>
    <source>
        <strain evidence="2">160909Yilan</strain>
    </source>
</reference>
<dbReference type="OrthoDB" id="3364747at2759"/>
<organism evidence="2 3">
    <name type="scientific">Mycena sanguinolenta</name>
    <dbReference type="NCBI Taxonomy" id="230812"/>
    <lineage>
        <taxon>Eukaryota</taxon>
        <taxon>Fungi</taxon>
        <taxon>Dikarya</taxon>
        <taxon>Basidiomycota</taxon>
        <taxon>Agaricomycotina</taxon>
        <taxon>Agaricomycetes</taxon>
        <taxon>Agaricomycetidae</taxon>
        <taxon>Agaricales</taxon>
        <taxon>Marasmiineae</taxon>
        <taxon>Mycenaceae</taxon>
        <taxon>Mycena</taxon>
    </lineage>
</organism>